<protein>
    <submittedName>
        <fullName evidence="2">Methyl-accepting chemotaxis protein</fullName>
    </submittedName>
</protein>
<evidence type="ECO:0000256" key="1">
    <source>
        <dbReference type="SAM" id="Coils"/>
    </source>
</evidence>
<evidence type="ECO:0000313" key="3">
    <source>
        <dbReference type="Proteomes" id="UP000273022"/>
    </source>
</evidence>
<proteinExistence type="predicted"/>
<feature type="coiled-coil region" evidence="1">
    <location>
        <begin position="381"/>
        <end position="408"/>
    </location>
</feature>
<accession>A0A3A6TTW3</accession>
<name>A0A3A6TTW3_9GAMM</name>
<organism evidence="2 3">
    <name type="scientific">Parashewanella spongiae</name>
    <dbReference type="NCBI Taxonomy" id="342950"/>
    <lineage>
        <taxon>Bacteria</taxon>
        <taxon>Pseudomonadati</taxon>
        <taxon>Pseudomonadota</taxon>
        <taxon>Gammaproteobacteria</taxon>
        <taxon>Alteromonadales</taxon>
        <taxon>Shewanellaceae</taxon>
        <taxon>Parashewanella</taxon>
    </lineage>
</organism>
<keyword evidence="3" id="KW-1185">Reference proteome</keyword>
<dbReference type="AlphaFoldDB" id="A0A3A6TTW3"/>
<dbReference type="Proteomes" id="UP000273022">
    <property type="component" value="Unassembled WGS sequence"/>
</dbReference>
<dbReference type="EMBL" id="QYYH01000077">
    <property type="protein sequence ID" value="RJY12212.1"/>
    <property type="molecule type" value="Genomic_DNA"/>
</dbReference>
<sequence>MASFHPLSSQPTAILSYDTGVEHQAHIISLINANNIEQLTSFINKHPNLTFTFNAQKQPLVTYLINTQKYDALLCISKHCICKNLDFKSTLMPAVMLLKTLFSPTDENNSEKLKLLEYLVENIPLTYQDKMNCPIIQFGLKTEWDDALSLRSVIFARLKKEGVLWQCRVNGEPLLMYLASHPEYYSEATIESLVNFDVASELPKLEDLEGIKPSIPPQETNQHFHLNWSKRRRSSSLSELSSFSSSANSETKSKLKKEKTVPLKLDPAPISYRKKVSKSTEYLSKKTLHPTSPFLKFERKIKSGFTHFEQWSKHSFSKLTSRIHHAHRPEDELSLIHNRAFIGSDVYAKSSEEDYVIPPLSPLHVLSDKEKKVTIQKLQLYREHIKRLKDIEAKAQAALSQRDSLRQKVRVTRQQSLKMTPTPISKAQSFTFSESSRKTGEWVTFEEAPTSPGIMSPAEKSESVMRWKSVFTQIKSKRLVNSIPTENSSTKPSLWSPTLLLVEQKLIEQHHESEAASKAELSNVTKGLKKSLASIKATSDSTSSQFTDVVDSLVNQLDSYGIDEGVELYSKAIFHSAALVTQFAMAKEVFKKWDASTIGHATRSLSELTSVVLNTTSAVSDGIGNLLPAHMQQMASTISESASAIDRIQSCLQEIQHVTLEIVQLVKQFTKSDDKVALSGIAKSCDLLTLIAELSKSLFSILQKVLFAAKDILEITGKASIGLNKAIPGLGIVISIIDIVQRSLYLGNNAYYMAQLSEMKVRDQEYFPDHAILSFILDEEQRTNYYTLNDIAYDGKIFVNLSPEVIREAKRYSMVCELKKVCRKRVISASYKIFFDLASVTGDILKLGGVTSEVGAGLSLGIALSKASIITINWLKQSYHNHQEDLHSNEEKHVLRCRLIESLFQFFVAFAEQDITDDDKFESYIEQYGELRVFFYSFGLKTSDFLGKKVDEEGVKKVYKALKRRE</sequence>
<comment type="caution">
    <text evidence="2">The sequence shown here is derived from an EMBL/GenBank/DDBJ whole genome shotgun (WGS) entry which is preliminary data.</text>
</comment>
<evidence type="ECO:0000313" key="2">
    <source>
        <dbReference type="EMBL" id="RJY12212.1"/>
    </source>
</evidence>
<reference evidence="2 3" key="1">
    <citation type="submission" date="2018-09" db="EMBL/GenBank/DDBJ databases">
        <title>Phylogeny of the Shewanellaceae, and recommendation for two new genera, Pseudoshewanella and Parashewanella.</title>
        <authorList>
            <person name="Wang G."/>
        </authorList>
    </citation>
    <scope>NUCLEOTIDE SEQUENCE [LARGE SCALE GENOMIC DNA]</scope>
    <source>
        <strain evidence="2 3">KCTC 22492</strain>
    </source>
</reference>
<keyword evidence="1" id="KW-0175">Coiled coil</keyword>
<gene>
    <name evidence="2" type="ORF">D5R81_12605</name>
</gene>